<dbReference type="Proteomes" id="UP001515480">
    <property type="component" value="Unassembled WGS sequence"/>
</dbReference>
<evidence type="ECO:0000259" key="9">
    <source>
        <dbReference type="PROSITE" id="PS51171"/>
    </source>
</evidence>
<dbReference type="EMBL" id="JBGBPQ010000025">
    <property type="protein sequence ID" value="KAL1499632.1"/>
    <property type="molecule type" value="Genomic_DNA"/>
</dbReference>
<keyword evidence="5" id="KW-0663">Pyridoxal phosphate</keyword>
<sequence>MALSVAYQGEPGAYSEAAAHEALAAVGRPVETHGYPSFDAVFAALAAGAHDYAAIPIENTLGGSIHTNYDLLLRYHGTLHLLGEHSFRVRHALLALPGVLPHELRRAMSHPQALAQTDSYLRLAKLTPVASYDTAGSAKMVREQNLRDTAAVASARAAEVHGLQVLAHGIEDDDNNYTRFLVLGRRAAAVPRGVPTKTSVVFVPRKNEAGALFKALSVFSVRDIDLSKIESRPFRPGSLSAPDLLPPAEHASKKQRAEGGAIVQNGGSVQAGPQFLYAFYVDLLTASTDEKCVNALRHLSELASLVRVLGCYPVEKVMLEAAEEDPKGGLISITPLGSLVMPLRVAVLGFGTFGQFLAKRWIQRGHKVYAFSRTDYSSTAAAMGAEYFSDASQLAAREIDVVLIAVSILSFEKVTAALPPQLLAGRLVVDVLSVKRHAKEVMLRLLPADADILCLHPMFGPDSGKDGWHSLPCVYDQVRVSDFHRAARFLTLFENEGCRMVNMSCEQHDDMAAGSQFVTHLTGRLLSKLNLQPCSIATRGFNALLQLVDNTCRDSFDLFYALYSHNPYSSDQLTQFAEAFDELRADLVNFEANGAAAAQPIQLSRRVRSMALSKTVAVTDKAAALRREGKEVISLSVGEPDFLPAPAVMAAAREALELGLVKYTENGGTMALREAICEYLQRSKGVEYTPAQVICSNGAKQSLMQCMLALCGSGDEVIVPAPYWVSYTQMAGLCGAKSVIINTRADEGFLLQPHALERALTPATRVLILCNPSNPTGAVHPPELLEALAAVLRKWPRVVILADEIYEQIVFDEKHVAFATLPGMYERTVTINGFSKGPAMTGFRVGYIAASKAIAAACNKVQSQNTSCPCSVSQHAAIAALKVPKSFQEEAIANFREKRDYVLRRIRAVPGVTCETPQGAFYLFPTIAPLLGKRTPKGVVVEDSEALCLYLLDECHLALVPGEAFGDGTCLRISYAASMESLKEACDRFERGVSLLQ</sequence>
<evidence type="ECO:0000256" key="1">
    <source>
        <dbReference type="ARBA" id="ARBA00001933"/>
    </source>
</evidence>
<dbReference type="FunFam" id="3.40.640.10:FF:000033">
    <property type="entry name" value="Aspartate aminotransferase"/>
    <property type="match status" value="1"/>
</dbReference>
<evidence type="ECO:0000256" key="3">
    <source>
        <dbReference type="ARBA" id="ARBA00022576"/>
    </source>
</evidence>
<protein>
    <recommendedName>
        <fullName evidence="13">Prephenate dehydratase</fullName>
    </recommendedName>
</protein>
<dbReference type="GO" id="GO:0008977">
    <property type="term" value="F:prephenate dehydrogenase (NAD+) activity"/>
    <property type="evidence" value="ECO:0007669"/>
    <property type="project" value="InterPro"/>
</dbReference>
<dbReference type="InterPro" id="IPR003099">
    <property type="entry name" value="Prephen_DH"/>
</dbReference>
<dbReference type="GO" id="GO:0006571">
    <property type="term" value="P:tyrosine biosynthetic process"/>
    <property type="evidence" value="ECO:0007669"/>
    <property type="project" value="InterPro"/>
</dbReference>
<evidence type="ECO:0000256" key="6">
    <source>
        <dbReference type="ARBA" id="ARBA00023002"/>
    </source>
</evidence>
<comment type="pathway">
    <text evidence="7">Amino-acid biosynthesis.</text>
</comment>
<dbReference type="InterPro" id="IPR015421">
    <property type="entry name" value="PyrdxlP-dep_Trfase_major"/>
</dbReference>
<name>A0AB34IK56_PRYPA</name>
<dbReference type="PROSITE" id="PS00105">
    <property type="entry name" value="AA_TRANSFER_CLASS_1"/>
    <property type="match status" value="1"/>
</dbReference>
<dbReference type="InterPro" id="IPR045865">
    <property type="entry name" value="ACT-like_dom_sf"/>
</dbReference>
<evidence type="ECO:0000256" key="8">
    <source>
        <dbReference type="SAM" id="MobiDB-lite"/>
    </source>
</evidence>
<dbReference type="InterPro" id="IPR028939">
    <property type="entry name" value="P5C_Rdtase_cat_N"/>
</dbReference>
<dbReference type="PROSITE" id="PS00858">
    <property type="entry name" value="PREPHENATE_DEHYDR_2"/>
    <property type="match status" value="1"/>
</dbReference>
<reference evidence="11 12" key="1">
    <citation type="journal article" date="2024" name="Science">
        <title>Giant polyketide synthase enzymes in the biosynthesis of giant marine polyether toxins.</title>
        <authorList>
            <person name="Fallon T.R."/>
            <person name="Shende V.V."/>
            <person name="Wierzbicki I.H."/>
            <person name="Pendleton A.L."/>
            <person name="Watervoot N.F."/>
            <person name="Auber R.P."/>
            <person name="Gonzalez D.J."/>
            <person name="Wisecaver J.H."/>
            <person name="Moore B.S."/>
        </authorList>
    </citation>
    <scope>NUCLEOTIDE SEQUENCE [LARGE SCALE GENOMIC DNA]</scope>
    <source>
        <strain evidence="11 12">12B1</strain>
    </source>
</reference>
<evidence type="ECO:0000256" key="2">
    <source>
        <dbReference type="ARBA" id="ARBA00007441"/>
    </source>
</evidence>
<dbReference type="Gene3D" id="3.40.190.10">
    <property type="entry name" value="Periplasmic binding protein-like II"/>
    <property type="match status" value="2"/>
</dbReference>
<dbReference type="PROSITE" id="PS51171">
    <property type="entry name" value="PREPHENATE_DEHYDR_3"/>
    <property type="match status" value="1"/>
</dbReference>
<keyword evidence="3" id="KW-0032">Aminotransferase</keyword>
<dbReference type="InterPro" id="IPR050596">
    <property type="entry name" value="AspAT/PAT-like"/>
</dbReference>
<dbReference type="CDD" id="cd00609">
    <property type="entry name" value="AAT_like"/>
    <property type="match status" value="1"/>
</dbReference>
<dbReference type="AlphaFoldDB" id="A0AB34IK56"/>
<dbReference type="GO" id="GO:0030170">
    <property type="term" value="F:pyridoxal phosphate binding"/>
    <property type="evidence" value="ECO:0007669"/>
    <property type="project" value="InterPro"/>
</dbReference>
<proteinExistence type="inferred from homology"/>
<dbReference type="InterPro" id="IPR001086">
    <property type="entry name" value="Preph_deHydtase"/>
</dbReference>
<feature type="region of interest" description="Disordered" evidence="8">
    <location>
        <begin position="238"/>
        <end position="259"/>
    </location>
</feature>
<dbReference type="PANTHER" id="PTHR46383:SF1">
    <property type="entry name" value="ASPARTATE AMINOTRANSFERASE"/>
    <property type="match status" value="1"/>
</dbReference>
<evidence type="ECO:0008006" key="13">
    <source>
        <dbReference type="Google" id="ProtNLM"/>
    </source>
</evidence>
<comment type="caution">
    <text evidence="11">The sequence shown here is derived from an EMBL/GenBank/DDBJ whole genome shotgun (WGS) entry which is preliminary data.</text>
</comment>
<organism evidence="11 12">
    <name type="scientific">Prymnesium parvum</name>
    <name type="common">Toxic golden alga</name>
    <dbReference type="NCBI Taxonomy" id="97485"/>
    <lineage>
        <taxon>Eukaryota</taxon>
        <taxon>Haptista</taxon>
        <taxon>Haptophyta</taxon>
        <taxon>Prymnesiophyceae</taxon>
        <taxon>Prymnesiales</taxon>
        <taxon>Prymnesiaceae</taxon>
        <taxon>Prymnesium</taxon>
    </lineage>
</organism>
<dbReference type="CDD" id="cd13631">
    <property type="entry name" value="PBP2_Ct-PDT_like"/>
    <property type="match status" value="1"/>
</dbReference>
<dbReference type="PANTHER" id="PTHR46383">
    <property type="entry name" value="ASPARTATE AMINOTRANSFERASE"/>
    <property type="match status" value="1"/>
</dbReference>
<dbReference type="InterPro" id="IPR018528">
    <property type="entry name" value="Preph_deHydtase_CS"/>
</dbReference>
<dbReference type="Gene3D" id="3.40.640.10">
    <property type="entry name" value="Type I PLP-dependent aspartate aminotransferase-like (Major domain)"/>
    <property type="match status" value="1"/>
</dbReference>
<dbReference type="Pfam" id="PF26213">
    <property type="entry name" value="TYRAAT1_C"/>
    <property type="match status" value="1"/>
</dbReference>
<keyword evidence="4" id="KW-0808">Transferase</keyword>
<dbReference type="InterPro" id="IPR004839">
    <property type="entry name" value="Aminotransferase_I/II_large"/>
</dbReference>
<evidence type="ECO:0000313" key="11">
    <source>
        <dbReference type="EMBL" id="KAL1499632.1"/>
    </source>
</evidence>
<dbReference type="InterPro" id="IPR004838">
    <property type="entry name" value="NHTrfase_class1_PyrdxlP-BS"/>
</dbReference>
<feature type="domain" description="Prephenate/arogenate dehydrogenase" evidence="10">
    <location>
        <begin position="343"/>
        <end position="619"/>
    </location>
</feature>
<dbReference type="InterPro" id="IPR059064">
    <property type="entry name" value="TYRAAT2_C"/>
</dbReference>
<dbReference type="Gene3D" id="3.90.1150.10">
    <property type="entry name" value="Aspartate Aminotransferase, domain 1"/>
    <property type="match status" value="1"/>
</dbReference>
<evidence type="ECO:0000313" key="12">
    <source>
        <dbReference type="Proteomes" id="UP001515480"/>
    </source>
</evidence>
<evidence type="ECO:0000259" key="10">
    <source>
        <dbReference type="PROSITE" id="PS51176"/>
    </source>
</evidence>
<dbReference type="Pfam" id="PF03807">
    <property type="entry name" value="F420_oxidored"/>
    <property type="match status" value="1"/>
</dbReference>
<dbReference type="SUPFAM" id="SSF53850">
    <property type="entry name" value="Periplasmic binding protein-like II"/>
    <property type="match status" value="1"/>
</dbReference>
<dbReference type="GO" id="GO:0009094">
    <property type="term" value="P:L-phenylalanine biosynthetic process"/>
    <property type="evidence" value="ECO:0007669"/>
    <property type="project" value="InterPro"/>
</dbReference>
<dbReference type="GO" id="GO:0004665">
    <property type="term" value="F:prephenate dehydrogenase (NADP+) activity"/>
    <property type="evidence" value="ECO:0007669"/>
    <property type="project" value="InterPro"/>
</dbReference>
<accession>A0AB34IK56</accession>
<dbReference type="GO" id="GO:0033853">
    <property type="term" value="F:aspartate-prephenate aminotransferase activity"/>
    <property type="evidence" value="ECO:0007669"/>
    <property type="project" value="UniProtKB-ARBA"/>
</dbReference>
<dbReference type="InterPro" id="IPR036291">
    <property type="entry name" value="NAD(P)-bd_dom_sf"/>
</dbReference>
<dbReference type="SUPFAM" id="SSF55021">
    <property type="entry name" value="ACT-like"/>
    <property type="match status" value="1"/>
</dbReference>
<dbReference type="Pfam" id="PF00800">
    <property type="entry name" value="PDT"/>
    <property type="match status" value="1"/>
</dbReference>
<keyword evidence="12" id="KW-1185">Reference proteome</keyword>
<dbReference type="GO" id="GO:0033854">
    <property type="term" value="F:glutamate-prephenate aminotransferase activity"/>
    <property type="evidence" value="ECO:0007669"/>
    <property type="project" value="UniProtKB-ARBA"/>
</dbReference>
<evidence type="ECO:0000256" key="5">
    <source>
        <dbReference type="ARBA" id="ARBA00022898"/>
    </source>
</evidence>
<dbReference type="PROSITE" id="PS51176">
    <property type="entry name" value="PDH_ADH"/>
    <property type="match status" value="1"/>
</dbReference>
<dbReference type="Gene3D" id="3.30.70.260">
    <property type="match status" value="1"/>
</dbReference>
<comment type="similarity">
    <text evidence="2">Belongs to the class-I pyridoxal-phosphate-dependent aminotransferase family.</text>
</comment>
<dbReference type="SUPFAM" id="SSF53383">
    <property type="entry name" value="PLP-dependent transferases"/>
    <property type="match status" value="1"/>
</dbReference>
<dbReference type="GO" id="GO:0004664">
    <property type="term" value="F:prephenate dehydratase activity"/>
    <property type="evidence" value="ECO:0007669"/>
    <property type="project" value="InterPro"/>
</dbReference>
<gene>
    <name evidence="11" type="ORF">AB1Y20_011831</name>
</gene>
<dbReference type="CDD" id="cd04905">
    <property type="entry name" value="ACT_CM-PDT"/>
    <property type="match status" value="1"/>
</dbReference>
<feature type="domain" description="Prephenate dehydratase" evidence="9">
    <location>
        <begin position="4"/>
        <end position="185"/>
    </location>
</feature>
<comment type="cofactor">
    <cofactor evidence="1">
        <name>pyridoxal 5'-phosphate</name>
        <dbReference type="ChEBI" id="CHEBI:597326"/>
    </cofactor>
</comment>
<evidence type="ECO:0000256" key="4">
    <source>
        <dbReference type="ARBA" id="ARBA00022679"/>
    </source>
</evidence>
<dbReference type="Gene3D" id="3.40.50.720">
    <property type="entry name" value="NAD(P)-binding Rossmann-like Domain"/>
    <property type="match status" value="1"/>
</dbReference>
<dbReference type="SUPFAM" id="SSF51735">
    <property type="entry name" value="NAD(P)-binding Rossmann-fold domains"/>
    <property type="match status" value="1"/>
</dbReference>
<dbReference type="InterPro" id="IPR015424">
    <property type="entry name" value="PyrdxlP-dep_Trfase"/>
</dbReference>
<keyword evidence="6" id="KW-0560">Oxidoreductase</keyword>
<dbReference type="Pfam" id="PF00155">
    <property type="entry name" value="Aminotran_1_2"/>
    <property type="match status" value="1"/>
</dbReference>
<dbReference type="InterPro" id="IPR015422">
    <property type="entry name" value="PyrdxlP-dep_Trfase_small"/>
</dbReference>
<evidence type="ECO:0000256" key="7">
    <source>
        <dbReference type="ARBA" id="ARBA00029440"/>
    </source>
</evidence>